<keyword evidence="1" id="KW-0812">Transmembrane</keyword>
<dbReference type="AlphaFoldDB" id="W5T8C4"/>
<accession>W5T8C4</accession>
<dbReference type="OrthoDB" id="5195277at2"/>
<reference evidence="2 3" key="1">
    <citation type="journal article" date="2014" name="Appl. Environ. Microbiol.">
        <title>Insights into the Microbial Degradation of Rubber and Gutta-Percha by Analysis of the Complete Genome of Nocardia nova SH22a.</title>
        <authorList>
            <person name="Luo Q."/>
            <person name="Hiessl S."/>
            <person name="Poehlein A."/>
            <person name="Daniel R."/>
            <person name="Steinbuchel A."/>
        </authorList>
    </citation>
    <scope>NUCLEOTIDE SEQUENCE [LARGE SCALE GENOMIC DNA]</scope>
    <source>
        <strain evidence="2">SH22a</strain>
    </source>
</reference>
<organism evidence="2 3">
    <name type="scientific">Nocardia nova SH22a</name>
    <dbReference type="NCBI Taxonomy" id="1415166"/>
    <lineage>
        <taxon>Bacteria</taxon>
        <taxon>Bacillati</taxon>
        <taxon>Actinomycetota</taxon>
        <taxon>Actinomycetes</taxon>
        <taxon>Mycobacteriales</taxon>
        <taxon>Nocardiaceae</taxon>
        <taxon>Nocardia</taxon>
    </lineage>
</organism>
<keyword evidence="1" id="KW-1133">Transmembrane helix</keyword>
<dbReference type="HOGENOM" id="CLU_1883598_0_0_11"/>
<protein>
    <submittedName>
        <fullName evidence="2">Putative membrane protein</fullName>
    </submittedName>
</protein>
<dbReference type="KEGG" id="nno:NONO_c07770"/>
<gene>
    <name evidence="2" type="ORF">NONO_c07770</name>
</gene>
<dbReference type="PATRIC" id="fig|1415166.3.peg.787"/>
<dbReference type="RefSeq" id="WP_148306709.1">
    <property type="nucleotide sequence ID" value="NZ_CP006850.1"/>
</dbReference>
<keyword evidence="3" id="KW-1185">Reference proteome</keyword>
<dbReference type="Proteomes" id="UP000019150">
    <property type="component" value="Chromosome"/>
</dbReference>
<sequence>MTSDAWLGPGFVVLGMILSVLGTVQLVAIFRRRRTWWRCRGEVVDYTWDAHTDIRHWILRWTDADGEIRTARNPTGSSGGTLRQFPFPVDILVDPENPGNAQVAKGSNSGVTACVLMSAVGLLFAGLGVLLIVAA</sequence>
<evidence type="ECO:0000313" key="3">
    <source>
        <dbReference type="Proteomes" id="UP000019150"/>
    </source>
</evidence>
<name>W5T8C4_9NOCA</name>
<keyword evidence="1" id="KW-0472">Membrane</keyword>
<dbReference type="STRING" id="1415166.NONO_c07770"/>
<dbReference type="EMBL" id="CP006850">
    <property type="protein sequence ID" value="AHH15585.1"/>
    <property type="molecule type" value="Genomic_DNA"/>
</dbReference>
<evidence type="ECO:0000256" key="1">
    <source>
        <dbReference type="SAM" id="Phobius"/>
    </source>
</evidence>
<evidence type="ECO:0000313" key="2">
    <source>
        <dbReference type="EMBL" id="AHH15585.1"/>
    </source>
</evidence>
<feature type="transmembrane region" description="Helical" evidence="1">
    <location>
        <begin position="6"/>
        <end position="30"/>
    </location>
</feature>
<feature type="transmembrane region" description="Helical" evidence="1">
    <location>
        <begin position="111"/>
        <end position="134"/>
    </location>
</feature>
<proteinExistence type="predicted"/>